<dbReference type="InterPro" id="IPR036576">
    <property type="entry name" value="WRKY_dom_sf"/>
</dbReference>
<dbReference type="OrthoDB" id="1936515at2759"/>
<dbReference type="PROSITE" id="PS50811">
    <property type="entry name" value="WRKY"/>
    <property type="match status" value="1"/>
</dbReference>
<protein>
    <recommendedName>
        <fullName evidence="7">WRKY domain-containing protein</fullName>
    </recommendedName>
</protein>
<evidence type="ECO:0000256" key="1">
    <source>
        <dbReference type="ARBA" id="ARBA00004123"/>
    </source>
</evidence>
<dbReference type="PANTHER" id="PTHR31221:SF320">
    <property type="entry name" value="WRKY TRANSCRIPTION FACTOR 20"/>
    <property type="match status" value="1"/>
</dbReference>
<dbReference type="GO" id="GO:0003700">
    <property type="term" value="F:DNA-binding transcription factor activity"/>
    <property type="evidence" value="ECO:0007669"/>
    <property type="project" value="InterPro"/>
</dbReference>
<organism evidence="8 9">
    <name type="scientific">Carpinus fangiana</name>
    <dbReference type="NCBI Taxonomy" id="176857"/>
    <lineage>
        <taxon>Eukaryota</taxon>
        <taxon>Viridiplantae</taxon>
        <taxon>Streptophyta</taxon>
        <taxon>Embryophyta</taxon>
        <taxon>Tracheophyta</taxon>
        <taxon>Spermatophyta</taxon>
        <taxon>Magnoliopsida</taxon>
        <taxon>eudicotyledons</taxon>
        <taxon>Gunneridae</taxon>
        <taxon>Pentapetalae</taxon>
        <taxon>rosids</taxon>
        <taxon>fabids</taxon>
        <taxon>Fagales</taxon>
        <taxon>Betulaceae</taxon>
        <taxon>Carpinus</taxon>
    </lineage>
</organism>
<comment type="caution">
    <text evidence="8">The sequence shown here is derived from an EMBL/GenBank/DDBJ whole genome shotgun (WGS) entry which is preliminary data.</text>
</comment>
<reference evidence="8 9" key="1">
    <citation type="submission" date="2019-06" db="EMBL/GenBank/DDBJ databases">
        <title>A chromosomal-level reference genome of Carpinus fangiana (Coryloideae, Betulaceae).</title>
        <authorList>
            <person name="Yang X."/>
            <person name="Wang Z."/>
            <person name="Zhang L."/>
            <person name="Hao G."/>
            <person name="Liu J."/>
            <person name="Yang Y."/>
        </authorList>
    </citation>
    <scope>NUCLEOTIDE SEQUENCE [LARGE SCALE GENOMIC DNA]</scope>
    <source>
        <strain evidence="8">Cfa_2016G</strain>
        <tissue evidence="8">Leaf</tissue>
    </source>
</reference>
<dbReference type="PANTHER" id="PTHR31221">
    <property type="entry name" value="WRKY TRANSCRIPTION FACTOR PROTEIN 1-RELATED"/>
    <property type="match status" value="1"/>
</dbReference>
<feature type="domain" description="WRKY" evidence="7">
    <location>
        <begin position="177"/>
        <end position="242"/>
    </location>
</feature>
<dbReference type="InterPro" id="IPR003657">
    <property type="entry name" value="WRKY_dom"/>
</dbReference>
<dbReference type="Proteomes" id="UP000327013">
    <property type="component" value="Unassembled WGS sequence"/>
</dbReference>
<dbReference type="SMART" id="SM00774">
    <property type="entry name" value="WRKY"/>
    <property type="match status" value="1"/>
</dbReference>
<dbReference type="AlphaFoldDB" id="A0A5N6KZP3"/>
<evidence type="ECO:0000313" key="9">
    <source>
        <dbReference type="Proteomes" id="UP000327013"/>
    </source>
</evidence>
<feature type="region of interest" description="Disordered" evidence="6">
    <location>
        <begin position="108"/>
        <end position="173"/>
    </location>
</feature>
<name>A0A5N6KZP3_9ROSI</name>
<keyword evidence="2" id="KW-0805">Transcription regulation</keyword>
<evidence type="ECO:0000256" key="4">
    <source>
        <dbReference type="ARBA" id="ARBA00023163"/>
    </source>
</evidence>
<dbReference type="GO" id="GO:0043565">
    <property type="term" value="F:sequence-specific DNA binding"/>
    <property type="evidence" value="ECO:0007669"/>
    <property type="project" value="InterPro"/>
</dbReference>
<keyword evidence="3" id="KW-0238">DNA-binding</keyword>
<evidence type="ECO:0000256" key="2">
    <source>
        <dbReference type="ARBA" id="ARBA00023015"/>
    </source>
</evidence>
<comment type="subcellular location">
    <subcellularLocation>
        <location evidence="1">Nucleus</location>
    </subcellularLocation>
</comment>
<dbReference type="GO" id="GO:0005634">
    <property type="term" value="C:nucleus"/>
    <property type="evidence" value="ECO:0007669"/>
    <property type="project" value="UniProtKB-SubCell"/>
</dbReference>
<feature type="compositionally biased region" description="Low complexity" evidence="6">
    <location>
        <begin position="114"/>
        <end position="126"/>
    </location>
</feature>
<evidence type="ECO:0000256" key="6">
    <source>
        <dbReference type="SAM" id="MobiDB-lite"/>
    </source>
</evidence>
<dbReference type="FunFam" id="2.20.25.80:FF:000003">
    <property type="entry name" value="WRKY transcription factor 57"/>
    <property type="match status" value="1"/>
</dbReference>
<evidence type="ECO:0000256" key="3">
    <source>
        <dbReference type="ARBA" id="ARBA00023125"/>
    </source>
</evidence>
<keyword evidence="9" id="KW-1185">Reference proteome</keyword>
<dbReference type="Pfam" id="PF03106">
    <property type="entry name" value="WRKY"/>
    <property type="match status" value="1"/>
</dbReference>
<keyword evidence="4" id="KW-0804">Transcription</keyword>
<evidence type="ECO:0000313" key="8">
    <source>
        <dbReference type="EMBL" id="KAB8424719.1"/>
    </source>
</evidence>
<dbReference type="SUPFAM" id="SSF118290">
    <property type="entry name" value="WRKY DNA-binding domain"/>
    <property type="match status" value="1"/>
</dbReference>
<feature type="compositionally biased region" description="Basic and acidic residues" evidence="6">
    <location>
        <begin position="130"/>
        <end position="139"/>
    </location>
</feature>
<evidence type="ECO:0000256" key="5">
    <source>
        <dbReference type="ARBA" id="ARBA00023242"/>
    </source>
</evidence>
<keyword evidence="5" id="KW-0539">Nucleus</keyword>
<sequence>MSEENKDHLTHHHNPFYYSHDHDDGDHHEISHSSSFPFFINDNNPMVAPPQNLLQGLDPASPYMTFTDCLQGSMDYNTLSRAFDMSCSSIEDNLVKKAGVGRDSAAGTLSENLSTTTPNSSVSCSSNEEESVKSKKDKQPQGCEDGDGDEEKSKKGNKPKKKEKRQREPRFAFLTKSEIDHLEDGYRWRKYGQKAVKNSPYPRSYYRCTSQKCNVKKRVERCFQDPTVVITTYEGQHNHQYPSTLRGNAAGMLSPSLLASASAAQPSFPQALFSQLLPTNNNYQADPNYMLYGNLNLMAPQQQLQLPHYGLLQDLTPPFGDNKRQP</sequence>
<dbReference type="EMBL" id="VIBQ01000033">
    <property type="protein sequence ID" value="KAB8424719.1"/>
    <property type="molecule type" value="Genomic_DNA"/>
</dbReference>
<dbReference type="Gene3D" id="2.20.25.80">
    <property type="entry name" value="WRKY domain"/>
    <property type="match status" value="1"/>
</dbReference>
<dbReference type="InterPro" id="IPR044810">
    <property type="entry name" value="WRKY_plant"/>
</dbReference>
<evidence type="ECO:0000259" key="7">
    <source>
        <dbReference type="PROSITE" id="PS50811"/>
    </source>
</evidence>
<accession>A0A5N6KZP3</accession>
<gene>
    <name evidence="8" type="ORF">FH972_024979</name>
</gene>
<feature type="compositionally biased region" description="Basic residues" evidence="6">
    <location>
        <begin position="155"/>
        <end position="164"/>
    </location>
</feature>
<proteinExistence type="predicted"/>